<dbReference type="InterPro" id="IPR035990">
    <property type="entry name" value="TIM_sf"/>
</dbReference>
<sequence>MEPVKLERPFFVVNPKSYLYGEDLLELARYTDALAERYDVQVLFTAQLIDLPAVIAECPHLIPCAQYMESLTPGRGMGHVLPEALAAAGVKATFLNHAELPLTVHELALTIQRAREVGIVTVVCADSVEEGRAIAQLHPDVMVCELNSLIGTGQVAGEDYMRGSTEAVKAISPETLVLQAAGIHSGQNVYDAIMCGADASGGTSGIVAAEDPHAVLDDMFAALDRARAEIAATIEAEG</sequence>
<dbReference type="Pfam" id="PF00121">
    <property type="entry name" value="TIM"/>
    <property type="match status" value="1"/>
</dbReference>
<dbReference type="InterPro" id="IPR000652">
    <property type="entry name" value="Triosephosphate_isomerase"/>
</dbReference>
<dbReference type="SUPFAM" id="SSF51351">
    <property type="entry name" value="Triosephosphate isomerase (TIM)"/>
    <property type="match status" value="1"/>
</dbReference>
<proteinExistence type="predicted"/>
<evidence type="ECO:0000313" key="3">
    <source>
        <dbReference type="Proteomes" id="UP001431693"/>
    </source>
</evidence>
<keyword evidence="1 2" id="KW-0413">Isomerase</keyword>
<evidence type="ECO:0000256" key="1">
    <source>
        <dbReference type="ARBA" id="ARBA00023235"/>
    </source>
</evidence>
<dbReference type="Gene3D" id="3.20.20.70">
    <property type="entry name" value="Aldolase class I"/>
    <property type="match status" value="1"/>
</dbReference>
<dbReference type="NCBIfam" id="NF003302">
    <property type="entry name" value="PRK04302.1"/>
    <property type="match status" value="1"/>
</dbReference>
<gene>
    <name evidence="2" type="ORF">QJ043_02725</name>
</gene>
<evidence type="ECO:0000313" key="2">
    <source>
        <dbReference type="EMBL" id="MDJ1128998.1"/>
    </source>
</evidence>
<organism evidence="2 3">
    <name type="scientific">Kribbibacterium absianum</name>
    <dbReference type="NCBI Taxonomy" id="3044210"/>
    <lineage>
        <taxon>Bacteria</taxon>
        <taxon>Bacillati</taxon>
        <taxon>Actinomycetota</taxon>
        <taxon>Coriobacteriia</taxon>
        <taxon>Coriobacteriales</taxon>
        <taxon>Kribbibacteriaceae</taxon>
        <taxon>Kribbibacterium</taxon>
    </lineage>
</organism>
<name>A0ABT6ZKD7_9ACTN</name>
<dbReference type="GO" id="GO:0004807">
    <property type="term" value="F:triose-phosphate isomerase activity"/>
    <property type="evidence" value="ECO:0007669"/>
    <property type="project" value="UniProtKB-EC"/>
</dbReference>
<dbReference type="PROSITE" id="PS51440">
    <property type="entry name" value="TIM_2"/>
    <property type="match status" value="1"/>
</dbReference>
<accession>A0ABT6ZKD7</accession>
<reference evidence="2" key="1">
    <citation type="submission" date="2023-05" db="EMBL/GenBank/DDBJ databases">
        <title>[olsenella] sp. nov., isolated from a pig farm feces dump.</title>
        <authorList>
            <person name="Chang Y.-H."/>
        </authorList>
    </citation>
    <scope>NUCLEOTIDE SEQUENCE</scope>
    <source>
        <strain evidence="2">YH-ols2217</strain>
    </source>
</reference>
<comment type="caution">
    <text evidence="2">The sequence shown here is derived from an EMBL/GenBank/DDBJ whole genome shotgun (WGS) entry which is preliminary data.</text>
</comment>
<protein>
    <submittedName>
        <fullName evidence="2">Triose-phosphate isomerase</fullName>
        <ecNumber evidence="2">5.3.1.1</ecNumber>
    </submittedName>
</protein>
<dbReference type="EC" id="5.3.1.1" evidence="2"/>
<dbReference type="EMBL" id="JASJEX010000001">
    <property type="protein sequence ID" value="MDJ1128998.1"/>
    <property type="molecule type" value="Genomic_DNA"/>
</dbReference>
<dbReference type="Proteomes" id="UP001431693">
    <property type="component" value="Unassembled WGS sequence"/>
</dbReference>
<dbReference type="InterPro" id="IPR013785">
    <property type="entry name" value="Aldolase_TIM"/>
</dbReference>
<dbReference type="RefSeq" id="WP_283712631.1">
    <property type="nucleotide sequence ID" value="NZ_JASJEW010000001.1"/>
</dbReference>
<keyword evidence="3" id="KW-1185">Reference proteome</keyword>